<keyword evidence="2" id="KW-1133">Transmembrane helix</keyword>
<feature type="transmembrane region" description="Helical" evidence="2">
    <location>
        <begin position="141"/>
        <end position="159"/>
    </location>
</feature>
<dbReference type="PANTHER" id="PTHR47518">
    <property type="entry name" value="SERPENTINE RECEPTOR CLASS EPSILON-13-RELATED"/>
    <property type="match status" value="1"/>
</dbReference>
<keyword evidence="2" id="KW-0812">Transmembrane</keyword>
<proteinExistence type="inferred from homology"/>
<dbReference type="Pfam" id="PF03125">
    <property type="entry name" value="Sre"/>
    <property type="match status" value="1"/>
</dbReference>
<dbReference type="GO" id="GO:0016020">
    <property type="term" value="C:membrane"/>
    <property type="evidence" value="ECO:0007669"/>
    <property type="project" value="InterPro"/>
</dbReference>
<feature type="transmembrane region" description="Helical" evidence="2">
    <location>
        <begin position="51"/>
        <end position="73"/>
    </location>
</feature>
<comment type="similarity">
    <text evidence="1">Belongs to the nematode receptor-like protein sre family.</text>
</comment>
<evidence type="ECO:0000313" key="4">
    <source>
        <dbReference type="WBParaSite" id="ACRNAN_scaffold6505.g26732.t1"/>
    </source>
</evidence>
<dbReference type="Proteomes" id="UP000887540">
    <property type="component" value="Unplaced"/>
</dbReference>
<keyword evidence="2" id="KW-0472">Membrane</keyword>
<protein>
    <submittedName>
        <fullName evidence="4">Uncharacterized protein</fullName>
    </submittedName>
</protein>
<dbReference type="InterPro" id="IPR052854">
    <property type="entry name" value="Serpentine_rcpt_epsilon"/>
</dbReference>
<evidence type="ECO:0000256" key="2">
    <source>
        <dbReference type="SAM" id="Phobius"/>
    </source>
</evidence>
<dbReference type="PANTHER" id="PTHR47518:SF8">
    <property type="entry name" value="G PROTEIN-COUPLED RECEPTOR"/>
    <property type="match status" value="1"/>
</dbReference>
<feature type="transmembrane region" description="Helical" evidence="2">
    <location>
        <begin position="94"/>
        <end position="113"/>
    </location>
</feature>
<reference evidence="4" key="1">
    <citation type="submission" date="2022-11" db="UniProtKB">
        <authorList>
            <consortium name="WormBaseParasite"/>
        </authorList>
    </citation>
    <scope>IDENTIFICATION</scope>
</reference>
<dbReference type="AlphaFoldDB" id="A0A914EAR9"/>
<dbReference type="WBParaSite" id="ACRNAN_scaffold6505.g26732.t1">
    <property type="protein sequence ID" value="ACRNAN_scaffold6505.g26732.t1"/>
    <property type="gene ID" value="ACRNAN_scaffold6505.g26732"/>
</dbReference>
<sequence>MVIDGGRYHHNILILHLQTIFAFLCVALGRFIATLLIWIESRQPPTQTFNFWWYAMIVSNYGPDLLRCAWIAICIERAIATYLKDNYEKKNLSVIWVTLSVAMHVSVILLYQYNRFLLKIKYKLKLSERYQVDENMRSLKFIMPYLIAGLCLTIFRTVSRICSTQIIGFQWFIPRTIGLYYLVRFI</sequence>
<organism evidence="3 4">
    <name type="scientific">Acrobeloides nanus</name>
    <dbReference type="NCBI Taxonomy" id="290746"/>
    <lineage>
        <taxon>Eukaryota</taxon>
        <taxon>Metazoa</taxon>
        <taxon>Ecdysozoa</taxon>
        <taxon>Nematoda</taxon>
        <taxon>Chromadorea</taxon>
        <taxon>Rhabditida</taxon>
        <taxon>Tylenchina</taxon>
        <taxon>Cephalobomorpha</taxon>
        <taxon>Cephaloboidea</taxon>
        <taxon>Cephalobidae</taxon>
        <taxon>Acrobeloides</taxon>
    </lineage>
</organism>
<dbReference type="GO" id="GO:0007606">
    <property type="term" value="P:sensory perception of chemical stimulus"/>
    <property type="evidence" value="ECO:0007669"/>
    <property type="project" value="InterPro"/>
</dbReference>
<keyword evidence="3" id="KW-1185">Reference proteome</keyword>
<feature type="transmembrane region" description="Helical" evidence="2">
    <location>
        <begin position="12"/>
        <end position="39"/>
    </location>
</feature>
<evidence type="ECO:0000313" key="3">
    <source>
        <dbReference type="Proteomes" id="UP000887540"/>
    </source>
</evidence>
<name>A0A914EAR9_9BILA</name>
<accession>A0A914EAR9</accession>
<dbReference type="InterPro" id="IPR004151">
    <property type="entry name" value="7TM_GPCR_serpentine_rcpt_Sre"/>
</dbReference>
<evidence type="ECO:0000256" key="1">
    <source>
        <dbReference type="ARBA" id="ARBA00006803"/>
    </source>
</evidence>